<evidence type="ECO:0000256" key="6">
    <source>
        <dbReference type="ARBA" id="ARBA00023329"/>
    </source>
</evidence>
<keyword evidence="4 7" id="KW-0472">Membrane</keyword>
<evidence type="ECO:0000256" key="4">
    <source>
        <dbReference type="ARBA" id="ARBA00023136"/>
    </source>
</evidence>
<evidence type="ECO:0000256" key="5">
    <source>
        <dbReference type="ARBA" id="ARBA00023176"/>
    </source>
</evidence>
<dbReference type="InterPro" id="IPR000996">
    <property type="entry name" value="Clathrin_L-chain"/>
</dbReference>
<dbReference type="Pfam" id="PF01086">
    <property type="entry name" value="Clathrin_lg_ch"/>
    <property type="match status" value="1"/>
</dbReference>
<keyword evidence="6 7" id="KW-0968">Cytoplasmic vesicle</keyword>
<keyword evidence="10" id="KW-1185">Reference proteome</keyword>
<dbReference type="AlphaFoldDB" id="A0AAN9RSK4"/>
<evidence type="ECO:0000256" key="8">
    <source>
        <dbReference type="SAM" id="MobiDB-lite"/>
    </source>
</evidence>
<evidence type="ECO:0000256" key="7">
    <source>
        <dbReference type="RuleBase" id="RU363137"/>
    </source>
</evidence>
<dbReference type="PANTHER" id="PTHR10639">
    <property type="entry name" value="CLATHRIN LIGHT CHAIN"/>
    <property type="match status" value="1"/>
</dbReference>
<evidence type="ECO:0000313" key="10">
    <source>
        <dbReference type="Proteomes" id="UP001374584"/>
    </source>
</evidence>
<accession>A0AAN9RSK4</accession>
<reference evidence="9 10" key="1">
    <citation type="submission" date="2024-01" db="EMBL/GenBank/DDBJ databases">
        <title>The genomes of 5 underutilized Papilionoideae crops provide insights into root nodulation and disease resistanc.</title>
        <authorList>
            <person name="Jiang F."/>
        </authorList>
    </citation>
    <scope>NUCLEOTIDE SEQUENCE [LARGE SCALE GENOMIC DNA]</scope>
    <source>
        <strain evidence="9">JINMINGXINNONG_FW02</strain>
        <tissue evidence="9">Leaves</tissue>
    </source>
</reference>
<organism evidence="9 10">
    <name type="scientific">Phaseolus coccineus</name>
    <name type="common">Scarlet runner bean</name>
    <name type="synonym">Phaseolus multiflorus</name>
    <dbReference type="NCBI Taxonomy" id="3886"/>
    <lineage>
        <taxon>Eukaryota</taxon>
        <taxon>Viridiplantae</taxon>
        <taxon>Streptophyta</taxon>
        <taxon>Embryophyta</taxon>
        <taxon>Tracheophyta</taxon>
        <taxon>Spermatophyta</taxon>
        <taxon>Magnoliopsida</taxon>
        <taxon>eudicotyledons</taxon>
        <taxon>Gunneridae</taxon>
        <taxon>Pentapetalae</taxon>
        <taxon>rosids</taxon>
        <taxon>fabids</taxon>
        <taxon>Fabales</taxon>
        <taxon>Fabaceae</taxon>
        <taxon>Papilionoideae</taxon>
        <taxon>50 kb inversion clade</taxon>
        <taxon>NPAAA clade</taxon>
        <taxon>indigoferoid/millettioid clade</taxon>
        <taxon>Phaseoleae</taxon>
        <taxon>Phaseolus</taxon>
    </lineage>
</organism>
<sequence length="365" mass="40475">MIRQKILNAVNLFFGQKFSTLLPTRHYKSAYLFLLQINAVIQQNSKRRLFRTHSSSTLKARYSNSSRHLAVAGHRNLNIADKFAMSSSFGSSGQPLDEDGAFAGNSFSNFDGSSSPIFGGASPNDGDDFSTQTAPDNMSPTPIYSAAGGFVTFSPERDRDGVDGGFGNSDGPILPPPTDMAVEEGFSWREWRRKNAIQLEEKEKKEKEMRSQIIEEAEEYKVEFYRKRDVNVENNKASNREREKLFLAGRENFHAEANKNYWKAIGELIPHEVPAIEKRGKKDKEKKPSIVVIQGPKPGKPTDLSRMRQILLKLKHNLPPHMKPKPPPSSETIRDPKSGPPDGASTGSNPPKVVPVATPEAVAAA</sequence>
<feature type="region of interest" description="Disordered" evidence="8">
    <location>
        <begin position="277"/>
        <end position="365"/>
    </location>
</feature>
<dbReference type="GO" id="GO:0030132">
    <property type="term" value="C:clathrin coat of coated pit"/>
    <property type="evidence" value="ECO:0007669"/>
    <property type="project" value="InterPro"/>
</dbReference>
<dbReference type="GO" id="GO:0005198">
    <property type="term" value="F:structural molecule activity"/>
    <property type="evidence" value="ECO:0007669"/>
    <property type="project" value="InterPro"/>
</dbReference>
<feature type="compositionally biased region" description="Polar residues" evidence="8">
    <location>
        <begin position="129"/>
        <end position="142"/>
    </location>
</feature>
<dbReference type="GO" id="GO:0006886">
    <property type="term" value="P:intracellular protein transport"/>
    <property type="evidence" value="ECO:0007669"/>
    <property type="project" value="InterPro"/>
</dbReference>
<feature type="region of interest" description="Disordered" evidence="8">
    <location>
        <begin position="114"/>
        <end position="176"/>
    </location>
</feature>
<feature type="compositionally biased region" description="Low complexity" evidence="8">
    <location>
        <begin position="350"/>
        <end position="365"/>
    </location>
</feature>
<evidence type="ECO:0000313" key="9">
    <source>
        <dbReference type="EMBL" id="KAK7382417.1"/>
    </source>
</evidence>
<gene>
    <name evidence="9" type="ORF">VNO80_01268</name>
</gene>
<evidence type="ECO:0000256" key="1">
    <source>
        <dbReference type="ARBA" id="ARBA00003913"/>
    </source>
</evidence>
<dbReference type="GO" id="GO:0030130">
    <property type="term" value="C:clathrin coat of trans-Golgi network vesicle"/>
    <property type="evidence" value="ECO:0007669"/>
    <property type="project" value="InterPro"/>
</dbReference>
<name>A0AAN9RSK4_PHACN</name>
<dbReference type="GO" id="GO:0072583">
    <property type="term" value="P:clathrin-dependent endocytosis"/>
    <property type="evidence" value="ECO:0007669"/>
    <property type="project" value="TreeGrafter"/>
</dbReference>
<comment type="similarity">
    <text evidence="3 7">Belongs to the clathrin light chain family.</text>
</comment>
<dbReference type="Proteomes" id="UP001374584">
    <property type="component" value="Unassembled WGS sequence"/>
</dbReference>
<comment type="function">
    <text evidence="1 7">Clathrin is the major protein of the polyhedral coat of coated pits and vesicles.</text>
</comment>
<feature type="compositionally biased region" description="Basic and acidic residues" evidence="8">
    <location>
        <begin position="277"/>
        <end position="288"/>
    </location>
</feature>
<dbReference type="GO" id="GO:0032050">
    <property type="term" value="F:clathrin heavy chain binding"/>
    <property type="evidence" value="ECO:0007669"/>
    <property type="project" value="TreeGrafter"/>
</dbReference>
<dbReference type="EMBL" id="JAYMYR010000001">
    <property type="protein sequence ID" value="KAK7382417.1"/>
    <property type="molecule type" value="Genomic_DNA"/>
</dbReference>
<comment type="subcellular location">
    <subcellularLocation>
        <location evidence="2 7">Cytoplasmic vesicle membrane</location>
        <topology evidence="2 7">Peripheral membrane protein</topology>
        <orientation evidence="2 7">Cytoplasmic side</orientation>
    </subcellularLocation>
    <subcellularLocation>
        <location evidence="7">Membrane</location>
        <location evidence="7">Coated pit</location>
        <topology evidence="7">Peripheral membrane protein</topology>
        <orientation evidence="7">Cytoplasmic side</orientation>
    </subcellularLocation>
    <text evidence="7">Cytoplasmic face of coated pits and vesicles.</text>
</comment>
<proteinExistence type="inferred from homology"/>
<dbReference type="PANTHER" id="PTHR10639:SF24">
    <property type="entry name" value="CLATHRIN LIGHT CHAIN 3"/>
    <property type="match status" value="1"/>
</dbReference>
<protein>
    <recommendedName>
        <fullName evidence="7">Clathrin light chain</fullName>
    </recommendedName>
</protein>
<comment type="caution">
    <text evidence="9">The sequence shown here is derived from an EMBL/GenBank/DDBJ whole genome shotgun (WGS) entry which is preliminary data.</text>
</comment>
<evidence type="ECO:0000256" key="3">
    <source>
        <dbReference type="ARBA" id="ARBA00005263"/>
    </source>
</evidence>
<keyword evidence="5 7" id="KW-0168">Coated pit</keyword>
<evidence type="ECO:0000256" key="2">
    <source>
        <dbReference type="ARBA" id="ARBA00004180"/>
    </source>
</evidence>
<feature type="compositionally biased region" description="Basic residues" evidence="8">
    <location>
        <begin position="313"/>
        <end position="324"/>
    </location>
</feature>